<accession>A0A381WQ45</accession>
<evidence type="ECO:0008006" key="2">
    <source>
        <dbReference type="Google" id="ProtNLM"/>
    </source>
</evidence>
<dbReference type="InterPro" id="IPR001646">
    <property type="entry name" value="5peptide_repeat"/>
</dbReference>
<dbReference type="SUPFAM" id="SSF141571">
    <property type="entry name" value="Pentapeptide repeat-like"/>
    <property type="match status" value="1"/>
</dbReference>
<name>A0A381WQ45_9ZZZZ</name>
<dbReference type="EMBL" id="UINC01012508">
    <property type="protein sequence ID" value="SVA54590.1"/>
    <property type="molecule type" value="Genomic_DNA"/>
</dbReference>
<sequence length="136" mass="15034">MLEDWILRKKEIEDSKNSLQGADLCNAKLMQAKLNGACLEDADLTAAYLIKADLSGANLSRADLTQAVLSEADLSGVDFEGTELTDTFLNGANLKDALNLTCDQLDLANYDKDTIFPDYINIKWLPDGYCECFEEN</sequence>
<evidence type="ECO:0000313" key="1">
    <source>
        <dbReference type="EMBL" id="SVA54590.1"/>
    </source>
</evidence>
<dbReference type="AlphaFoldDB" id="A0A381WQ45"/>
<organism evidence="1">
    <name type="scientific">marine metagenome</name>
    <dbReference type="NCBI Taxonomy" id="408172"/>
    <lineage>
        <taxon>unclassified sequences</taxon>
        <taxon>metagenomes</taxon>
        <taxon>ecological metagenomes</taxon>
    </lineage>
</organism>
<dbReference type="InterPro" id="IPR051082">
    <property type="entry name" value="Pentapeptide-BTB/POZ_domain"/>
</dbReference>
<dbReference type="Pfam" id="PF00805">
    <property type="entry name" value="Pentapeptide"/>
    <property type="match status" value="1"/>
</dbReference>
<dbReference type="PANTHER" id="PTHR14136">
    <property type="entry name" value="BTB_POZ DOMAIN-CONTAINING PROTEIN KCTD9"/>
    <property type="match status" value="1"/>
</dbReference>
<reference evidence="1" key="1">
    <citation type="submission" date="2018-05" db="EMBL/GenBank/DDBJ databases">
        <authorList>
            <person name="Lanie J.A."/>
            <person name="Ng W.-L."/>
            <person name="Kazmierczak K.M."/>
            <person name="Andrzejewski T.M."/>
            <person name="Davidsen T.M."/>
            <person name="Wayne K.J."/>
            <person name="Tettelin H."/>
            <person name="Glass J.I."/>
            <person name="Rusch D."/>
            <person name="Podicherti R."/>
            <person name="Tsui H.-C.T."/>
            <person name="Winkler M.E."/>
        </authorList>
    </citation>
    <scope>NUCLEOTIDE SEQUENCE</scope>
</reference>
<gene>
    <name evidence="1" type="ORF">METZ01_LOCUS107444</name>
</gene>
<protein>
    <recommendedName>
        <fullName evidence="2">Pentapeptide repeat-containing protein</fullName>
    </recommendedName>
</protein>
<dbReference type="Gene3D" id="2.160.20.80">
    <property type="entry name" value="E3 ubiquitin-protein ligase SopA"/>
    <property type="match status" value="1"/>
</dbReference>
<proteinExistence type="predicted"/>
<dbReference type="PANTHER" id="PTHR14136:SF17">
    <property type="entry name" value="BTB_POZ DOMAIN-CONTAINING PROTEIN KCTD9"/>
    <property type="match status" value="1"/>
</dbReference>